<feature type="region of interest" description="Disordered" evidence="1">
    <location>
        <begin position="1689"/>
        <end position="1710"/>
    </location>
</feature>
<reference evidence="4 6" key="1">
    <citation type="submission" date="2015-07" db="EMBL/GenBank/DDBJ databases">
        <authorList>
            <person name="Cajimat M.N.B."/>
            <person name="Milazzo M.L."/>
            <person name="Fulhorst C.F."/>
        </authorList>
    </citation>
    <scope>NUCLEOTIDE SEQUENCE [LARGE SCALE GENOMIC DNA]</scope>
    <source>
        <strain evidence="4">Single colony</strain>
    </source>
</reference>
<feature type="compositionally biased region" description="Low complexity" evidence="1">
    <location>
        <begin position="792"/>
        <end position="801"/>
    </location>
</feature>
<evidence type="ECO:0000256" key="1">
    <source>
        <dbReference type="SAM" id="MobiDB-lite"/>
    </source>
</evidence>
<dbReference type="InterPro" id="IPR048255">
    <property type="entry name" value="IML1_N"/>
</dbReference>
<feature type="compositionally biased region" description="Low complexity" evidence="1">
    <location>
        <begin position="810"/>
        <end position="835"/>
    </location>
</feature>
<sequence length="1819" mass="195574">MPVELHIDTQAANDLTIHPAALPVDARAGDLVAVRPVLSPHSKGKARDRPLLYKVEKNAGDADELAGANGGAGGTADQQVGVAGTAAAAATTTRRGKAHVVVSATLAQSFSWVKNRIEVELSLIPAPPPRRVCASHVELYFNNMYLSRPDSFSLTLALANKVLHTGQRVALPGSGARLRVGDMWSAGPGPQPSSKGRRGASSSSSAENARIDAAYVTEETKFVFRSEGGRAYIFVEVSEELWQFEEDGSMLLEKCDLFLQELFSHYSGKMSLEAEDKRSKGIPTTHIVSIILYGRVIYDDEQDGEEERAPLCRLEDGTLYRDFYKVILDLTPSPPQSVIHKVALELRRWQSTVLLRRRSDGTERLSGRLACAHASPILEATNLALNSFEEHWIDRDLQRTGQEVIVLTAGTSFYQVEKSLLRLTTERMLAHGIGLDLISLSKMPLHTVPLFQFRSPDPAASEVSLAAAAAAANEFAIALPATTSHAGGSARPADSLSHVFSASYTGSSPARSPALPTHRFPASNATSAFRPSSLRQAHGFHSASIPSTSTAPPLRDPHAPEEQASTAATRVVPLLRQVPDDQRDPLYFDPPPPPAAARATHHARLASASIGLQPSSTTSSAIPPPSQPSSSASMPPPPLPATPSSALPPASPTAPQPTTHLETSLCYAAPMFVFPHFFGTQIDKPFRIDRFMPRARCYELSVQGVTERVPIAIPLLHLDSLGGKKVDSDSDGGEGFLTEMEQRLQRRERYDALALGARDPFEPLGGGACVGGVGKGGRGGDGATRWAEVRESGATTGTSGTSEGGGKSGSGWSSDGHNVGSLSSSSEAEAADASLRPASVVARHIDAEEHSDENSGASTPVLSPKNSLGLGLPSIAVADSLRKSSNLPDDGTTSSRRGSVSTTSSAAAHLSVDEDARGRRSIRDTAGGRKKSVVEASLGRSKTPVPKHRRDRSASIAASIRTVASGQSKADIGSPALSSTRKASTPALIARLTGGVGATTTSSVPGSTSAPSINGAHPRPGWLSLFGRSHTLSNAPASPAAQVAVARVDVQASLRNEDSPRLTSEATLVDTPVLEVSSSSRRNSSRSRTDASSIMSEEKSSRTQPISIGSRLGETTSGTGDTSGHARKKSAAGGGDSAASSSVKEGGRMSSSLKAYDSAGAMRRAFGVSGGKISVAEKFNPSKPGKRSVGLADQARRWAGIVVMERRSMRLGVKWRSITRGACLPITTDYLPSADALQTQYSEFRYTVPTAAVTSSFLLRADHPKRSHSLTLVTELICQRLSQGFQICLPSNAEFATSKTLHDVLGDIQEGEVTAVYLSLANQIHRIWYDRRSQSVFVRILRRRRTWAKQPYEYKALIWTVGRENYDMSRIAFPYPAMIDPVDWQHVDRLVAGVEKPDNQQAVRYRRTRLVLLPAAKVPDRDYIIGITKALQGGEVSDAAIRMQGFYALMETIESARWTPAGVEKMPLSIAHTTLDAPGWAIAEARRLEQATPNPASPLSPTSASLPSQPPQPRQNWLSRMQGRTGAGRGDEPGTPQSERDVELSSPALSMASKEIVSALNKVDPTASVSDLPSSVPNADKSAAKRPVIVMSHAVVLDLDPQKRSDRAERVLCHLDRSHNIHAAYHIELAWLTASGKIVDTTIQTWARQMARYGLNLVEVSMRPVSLSHNPFQKPAMLRPVVLPVSPWSSDEESSSSDDEAEASRFKRPPRQKRDALASILRHLDFVLDLGADSTFPPSIEVQYSYRRTATLHSQYIHRSGTILVSIMEDEEGPLFAYAPNRIFTTHNPILDRDEPVKRLKEVCADAELLRRLYGETDE</sequence>
<dbReference type="PANTHER" id="PTHR13179:SF8">
    <property type="entry name" value="GATOR COMPLEX PROTEIN DEPDC5"/>
    <property type="match status" value="1"/>
</dbReference>
<dbReference type="OMA" id="PRARCYE"/>
<dbReference type="EMBL" id="LCTV02000001">
    <property type="protein sequence ID" value="PRQ78058.1"/>
    <property type="molecule type" value="Genomic_DNA"/>
</dbReference>
<protein>
    <submittedName>
        <fullName evidence="4 5">Proteophosphoglycan ppg4</fullName>
    </submittedName>
</protein>
<feature type="compositionally biased region" description="Acidic residues" evidence="1">
    <location>
        <begin position="1690"/>
        <end position="1701"/>
    </location>
</feature>
<dbReference type="Pfam" id="PF12257">
    <property type="entry name" value="IML1"/>
    <property type="match status" value="1"/>
</dbReference>
<reference evidence="5 7" key="2">
    <citation type="journal article" date="2018" name="Elife">
        <title>Functional genomics of lipid metabolism in the oleaginous yeast Rhodosporidium toruloides.</title>
        <authorList>
            <person name="Coradetti S.T."/>
            <person name="Pinel D."/>
            <person name="Geiselman G."/>
            <person name="Ito M."/>
            <person name="Mondo S."/>
            <person name="Reilly M.C."/>
            <person name="Cheng Y.F."/>
            <person name="Bauer S."/>
            <person name="Grigoriev I."/>
            <person name="Gladden J.M."/>
            <person name="Simmons B.A."/>
            <person name="Brem R."/>
            <person name="Arkin A.P."/>
            <person name="Skerker J.M."/>
        </authorList>
    </citation>
    <scope>NUCLEOTIDE SEQUENCE [LARGE SCALE GENOMIC DNA]</scope>
    <source>
        <strain evidence="5 7">NBRC 0880</strain>
    </source>
</reference>
<evidence type="ECO:0000313" key="7">
    <source>
        <dbReference type="Proteomes" id="UP000239560"/>
    </source>
</evidence>
<evidence type="ECO:0000259" key="3">
    <source>
        <dbReference type="Pfam" id="PF19418"/>
    </source>
</evidence>
<feature type="compositionally biased region" description="Polar residues" evidence="1">
    <location>
        <begin position="854"/>
        <end position="866"/>
    </location>
</feature>
<gene>
    <name evidence="4" type="primary">FGENESH: predicted gene_1.680</name>
    <name evidence="5" type="ORF">AAT19DRAFT_9126</name>
    <name evidence="4" type="ORF">BN2166_0006800</name>
</gene>
<feature type="domain" description="DEPDC5 C-terminal" evidence="3">
    <location>
        <begin position="1590"/>
        <end position="1769"/>
    </location>
</feature>
<organism evidence="4 6">
    <name type="scientific">Rhodotorula toruloides</name>
    <name type="common">Yeast</name>
    <name type="synonym">Rhodosporidium toruloides</name>
    <dbReference type="NCBI Taxonomy" id="5286"/>
    <lineage>
        <taxon>Eukaryota</taxon>
        <taxon>Fungi</taxon>
        <taxon>Dikarya</taxon>
        <taxon>Basidiomycota</taxon>
        <taxon>Pucciniomycotina</taxon>
        <taxon>Microbotryomycetes</taxon>
        <taxon>Sporidiobolales</taxon>
        <taxon>Sporidiobolaceae</taxon>
        <taxon>Rhodotorula</taxon>
    </lineage>
</organism>
<proteinExistence type="predicted"/>
<dbReference type="Pfam" id="PF19418">
    <property type="entry name" value="DEPDC5_CTD"/>
    <property type="match status" value="1"/>
</dbReference>
<name>A0A0K3C593_RHOTO</name>
<dbReference type="Proteomes" id="UP000239560">
    <property type="component" value="Unassembled WGS sequence"/>
</dbReference>
<feature type="compositionally biased region" description="Low complexity" evidence="1">
    <location>
        <begin position="1492"/>
        <end position="1507"/>
    </location>
</feature>
<feature type="region of interest" description="Disordered" evidence="1">
    <location>
        <begin position="1491"/>
        <end position="1545"/>
    </location>
</feature>
<feature type="region of interest" description="Disordered" evidence="1">
    <location>
        <begin position="848"/>
        <end position="869"/>
    </location>
</feature>
<feature type="compositionally biased region" description="Low complexity" evidence="1">
    <location>
        <begin position="1113"/>
        <end position="1123"/>
    </location>
</feature>
<dbReference type="GO" id="GO:0005096">
    <property type="term" value="F:GTPase activator activity"/>
    <property type="evidence" value="ECO:0007669"/>
    <property type="project" value="InterPro"/>
</dbReference>
<evidence type="ECO:0000259" key="2">
    <source>
        <dbReference type="Pfam" id="PF12257"/>
    </source>
</evidence>
<dbReference type="PANTHER" id="PTHR13179">
    <property type="entry name" value="DEP DOMAIN CONTAINING PROTEIN 5"/>
    <property type="match status" value="1"/>
</dbReference>
<evidence type="ECO:0000313" key="6">
    <source>
        <dbReference type="Proteomes" id="UP000199069"/>
    </source>
</evidence>
<evidence type="ECO:0000313" key="5">
    <source>
        <dbReference type="EMBL" id="PRQ78058.1"/>
    </source>
</evidence>
<dbReference type="EMBL" id="CWKI01000001">
    <property type="protein sequence ID" value="CTR04819.1"/>
    <property type="molecule type" value="Genomic_DNA"/>
</dbReference>
<dbReference type="Proteomes" id="UP000199069">
    <property type="component" value="Unassembled WGS sequence"/>
</dbReference>
<dbReference type="STRING" id="5286.A0A0K3C593"/>
<feature type="compositionally biased region" description="Low complexity" evidence="1">
    <location>
        <begin position="891"/>
        <end position="905"/>
    </location>
</feature>
<feature type="region of interest" description="Disordered" evidence="1">
    <location>
        <begin position="791"/>
        <end position="835"/>
    </location>
</feature>
<dbReference type="GO" id="GO:0010508">
    <property type="term" value="P:positive regulation of autophagy"/>
    <property type="evidence" value="ECO:0007669"/>
    <property type="project" value="TreeGrafter"/>
</dbReference>
<evidence type="ECO:0000313" key="4">
    <source>
        <dbReference type="EMBL" id="CTR04819.1"/>
    </source>
</evidence>
<dbReference type="OrthoDB" id="39497at2759"/>
<feature type="region of interest" description="Disordered" evidence="1">
    <location>
        <begin position="882"/>
        <end position="954"/>
    </location>
</feature>
<feature type="compositionally biased region" description="Low complexity" evidence="1">
    <location>
        <begin position="542"/>
        <end position="553"/>
    </location>
</feature>
<dbReference type="GO" id="GO:1990130">
    <property type="term" value="C:GATOR1 complex"/>
    <property type="evidence" value="ECO:0007669"/>
    <property type="project" value="TreeGrafter"/>
</dbReference>
<accession>A0A0K3C593</accession>
<dbReference type="GO" id="GO:1904262">
    <property type="term" value="P:negative regulation of TORC1 signaling"/>
    <property type="evidence" value="ECO:0007669"/>
    <property type="project" value="TreeGrafter"/>
</dbReference>
<feature type="region of interest" description="Disordered" evidence="1">
    <location>
        <begin position="535"/>
        <end position="659"/>
    </location>
</feature>
<feature type="compositionally biased region" description="Basic and acidic residues" evidence="1">
    <location>
        <begin position="911"/>
        <end position="927"/>
    </location>
</feature>
<dbReference type="InterPro" id="IPR027244">
    <property type="entry name" value="IML1"/>
</dbReference>
<keyword evidence="6" id="KW-1185">Reference proteome</keyword>
<dbReference type="InterPro" id="IPR045838">
    <property type="entry name" value="DEPDC5_CTD"/>
</dbReference>
<feature type="compositionally biased region" description="Low complexity" evidence="1">
    <location>
        <begin position="605"/>
        <end position="621"/>
    </location>
</feature>
<feature type="domain" description="Vacuolar membrane-associated protein Iml1 N-terminal" evidence="2">
    <location>
        <begin position="137"/>
        <end position="453"/>
    </location>
</feature>
<feature type="region of interest" description="Disordered" evidence="1">
    <location>
        <begin position="181"/>
        <end position="205"/>
    </location>
</feature>
<feature type="region of interest" description="Disordered" evidence="1">
    <location>
        <begin position="1073"/>
        <end position="1149"/>
    </location>
</feature>